<dbReference type="AlphaFoldDB" id="A0A9P4J7T2"/>
<organism evidence="1 2">
    <name type="scientific">Myriangium duriaei CBS 260.36</name>
    <dbReference type="NCBI Taxonomy" id="1168546"/>
    <lineage>
        <taxon>Eukaryota</taxon>
        <taxon>Fungi</taxon>
        <taxon>Dikarya</taxon>
        <taxon>Ascomycota</taxon>
        <taxon>Pezizomycotina</taxon>
        <taxon>Dothideomycetes</taxon>
        <taxon>Dothideomycetidae</taxon>
        <taxon>Myriangiales</taxon>
        <taxon>Myriangiaceae</taxon>
        <taxon>Myriangium</taxon>
    </lineage>
</organism>
<proteinExistence type="predicted"/>
<evidence type="ECO:0000313" key="1">
    <source>
        <dbReference type="EMBL" id="KAF2154997.1"/>
    </source>
</evidence>
<accession>A0A9P4J7T2</accession>
<comment type="caution">
    <text evidence="1">The sequence shown here is derived from an EMBL/GenBank/DDBJ whole genome shotgun (WGS) entry which is preliminary data.</text>
</comment>
<name>A0A9P4J7T2_9PEZI</name>
<evidence type="ECO:0000313" key="2">
    <source>
        <dbReference type="Proteomes" id="UP000799439"/>
    </source>
</evidence>
<reference evidence="1" key="1">
    <citation type="journal article" date="2020" name="Stud. Mycol.">
        <title>101 Dothideomycetes genomes: a test case for predicting lifestyles and emergence of pathogens.</title>
        <authorList>
            <person name="Haridas S."/>
            <person name="Albert R."/>
            <person name="Binder M."/>
            <person name="Bloem J."/>
            <person name="Labutti K."/>
            <person name="Salamov A."/>
            <person name="Andreopoulos B."/>
            <person name="Baker S."/>
            <person name="Barry K."/>
            <person name="Bills G."/>
            <person name="Bluhm B."/>
            <person name="Cannon C."/>
            <person name="Castanera R."/>
            <person name="Culley D."/>
            <person name="Daum C."/>
            <person name="Ezra D."/>
            <person name="Gonzalez J."/>
            <person name="Henrissat B."/>
            <person name="Kuo A."/>
            <person name="Liang C."/>
            <person name="Lipzen A."/>
            <person name="Lutzoni F."/>
            <person name="Magnuson J."/>
            <person name="Mondo S."/>
            <person name="Nolan M."/>
            <person name="Ohm R."/>
            <person name="Pangilinan J."/>
            <person name="Park H.-J."/>
            <person name="Ramirez L."/>
            <person name="Alfaro M."/>
            <person name="Sun H."/>
            <person name="Tritt A."/>
            <person name="Yoshinaga Y."/>
            <person name="Zwiers L.-H."/>
            <person name="Turgeon B."/>
            <person name="Goodwin S."/>
            <person name="Spatafora J."/>
            <person name="Crous P."/>
            <person name="Grigoriev I."/>
        </authorList>
    </citation>
    <scope>NUCLEOTIDE SEQUENCE</scope>
    <source>
        <strain evidence="1">CBS 260.36</strain>
    </source>
</reference>
<sequence>MVKLLDLNDDGSMDGVAPLNAQMHELSTVNDSSPDPLPQARGLFRLTAYYPVVSEIATGLDLTSLDQLSQTCRQVRVNLLQHRSSLISKTLRCRSDGTHTTKFPCARDLVGPCQRCGLIYCRNCIAKPKHTSLSSRHRRLCKTCIKVPLSGHMASTEDALCNDNEHEHQSQQTTVYHGSCMCGELMWFCEPCERQLRSEDTSYMRGWSWRRRYSHTGIGIGEGEQGVPCGREGKCLDVREVEVEIDADQFERPDDFLEQLSRGWSNTSYRMQEIEGIGGVVKKKVKKRVSVGHVVKEYEDERVNGEYLRREQAGKVRSWCAHCNKVIPGVKDTRADLNSPLERLRTSSGSSTSSV</sequence>
<protein>
    <submittedName>
        <fullName evidence="1">Uncharacterized protein</fullName>
    </submittedName>
</protein>
<dbReference type="Proteomes" id="UP000799439">
    <property type="component" value="Unassembled WGS sequence"/>
</dbReference>
<gene>
    <name evidence="1" type="ORF">K461DRAFT_105824</name>
</gene>
<dbReference type="OrthoDB" id="5288318at2759"/>
<keyword evidence="2" id="KW-1185">Reference proteome</keyword>
<dbReference type="EMBL" id="ML996083">
    <property type="protein sequence ID" value="KAF2154997.1"/>
    <property type="molecule type" value="Genomic_DNA"/>
</dbReference>